<evidence type="ECO:0000256" key="1">
    <source>
        <dbReference type="SAM" id="MobiDB-lite"/>
    </source>
</evidence>
<dbReference type="RefSeq" id="XP_045262872.1">
    <property type="nucleotide sequence ID" value="XM_045404929.1"/>
</dbReference>
<feature type="domain" description="2EXR" evidence="2">
    <location>
        <begin position="375"/>
        <end position="457"/>
    </location>
</feature>
<keyword evidence="4" id="KW-1185">Reference proteome</keyword>
<evidence type="ECO:0000313" key="4">
    <source>
        <dbReference type="Proteomes" id="UP000613401"/>
    </source>
</evidence>
<gene>
    <name evidence="3" type="ORF">GCG54_00004890</name>
</gene>
<accession>A0A8H4CGT2</accession>
<protein>
    <recommendedName>
        <fullName evidence="2">2EXR domain-containing protein</fullName>
    </recommendedName>
</protein>
<feature type="region of interest" description="Disordered" evidence="1">
    <location>
        <begin position="356"/>
        <end position="375"/>
    </location>
</feature>
<proteinExistence type="predicted"/>
<reference evidence="3" key="2">
    <citation type="submission" date="2020-03" db="EMBL/GenBank/DDBJ databases">
        <authorList>
            <person name="Fu F.-F."/>
            <person name="Chen J."/>
        </authorList>
    </citation>
    <scope>NUCLEOTIDE SEQUENCE</scope>
    <source>
        <strain evidence="3">Lc1</strain>
    </source>
</reference>
<dbReference type="EMBL" id="WVTB01000054">
    <property type="protein sequence ID" value="KAF3803713.1"/>
    <property type="molecule type" value="Genomic_DNA"/>
</dbReference>
<dbReference type="PANTHER" id="PTHR35910:SF6">
    <property type="entry name" value="2EXR DOMAIN-CONTAINING PROTEIN"/>
    <property type="match status" value="1"/>
</dbReference>
<dbReference type="Proteomes" id="UP000613401">
    <property type="component" value="Unassembled WGS sequence"/>
</dbReference>
<comment type="caution">
    <text evidence="3">The sequence shown here is derived from an EMBL/GenBank/DDBJ whole genome shotgun (WGS) entry which is preliminary data.</text>
</comment>
<evidence type="ECO:0000259" key="2">
    <source>
        <dbReference type="Pfam" id="PF20150"/>
    </source>
</evidence>
<dbReference type="GeneID" id="69012042"/>
<dbReference type="AlphaFoldDB" id="A0A8H4CGT2"/>
<dbReference type="PANTHER" id="PTHR35910">
    <property type="entry name" value="2EXR DOMAIN-CONTAINING PROTEIN"/>
    <property type="match status" value="1"/>
</dbReference>
<feature type="domain" description="2EXR" evidence="2">
    <location>
        <begin position="84"/>
        <end position="168"/>
    </location>
</feature>
<dbReference type="InterPro" id="IPR045518">
    <property type="entry name" value="2EXR"/>
</dbReference>
<sequence length="609" mass="70256">MDSMKNLIEAASSTVAKQCDVITTMTHALATQGALSASQMTDLLEIQKTISKTIESQASIIQRLTEVRAASKCDFGRATPATTFPRFSRLPPEIRKLVWEMALPDARVFVPYENDQDQIALRQAYKPPAVRAACKEAWLVTEEKGRFAFGYKHTRTHGFWFNPSRDIVFVRRDEMSDDVEEAIMSARAQLIAADWYGFESEDSCFYMICWARGLPDCRKLIVTTLPQLQVPIEAIDHAQLFKLLDRDYVIHDNVDDDYDVKDNDNKDDENDYWDDGEGQLRRVAWVRLKKRLEKIQSRRLNSHLIRSSRVTATPSNPHQRLANCCATTGIQKELVDSMEVQARLIDRILGINAPPSGSGVLETSTRPKVDPGPTFHRFSRLPPELRHMIWELALPGTRFFRPWRDDGGIHLYDEHETPAILYACRESRQVAEKHGDFEFGSRASRSQGFWFNYKRDIAFIHDSIAPLVGPDIACSLFNCINLAVESLNFTSPEDCIKTMKWILRHAPKCQKVIIWFRPWFDDIEPEHWTPRMFAFRDDEDIWGKDFRREMYQNQPGDDTWRGTKRILESLYSQKETLDRLGITKEHLPELEGKEVLRAFKSESPAKPHT</sequence>
<reference evidence="3" key="1">
    <citation type="journal article" date="2020" name="Phytopathology">
        <title>Genome sequence and comparative analysis of Colletotrichum gloeosporioides isolated from Liriodendron leaves.</title>
        <authorList>
            <person name="Fu F.F."/>
            <person name="Hao Z."/>
            <person name="Wang P."/>
            <person name="Lu Y."/>
            <person name="Xue L.J."/>
            <person name="Wei G."/>
            <person name="Tian Y."/>
            <person name="Baishi H."/>
            <person name="Xu H."/>
            <person name="Shi J."/>
            <person name="Cheng T."/>
            <person name="Wang G."/>
            <person name="Yi Y."/>
            <person name="Chen J."/>
        </authorList>
    </citation>
    <scope>NUCLEOTIDE SEQUENCE</scope>
    <source>
        <strain evidence="3">Lc1</strain>
    </source>
</reference>
<evidence type="ECO:0000313" key="3">
    <source>
        <dbReference type="EMBL" id="KAF3803713.1"/>
    </source>
</evidence>
<dbReference type="Pfam" id="PF20150">
    <property type="entry name" value="2EXR"/>
    <property type="match status" value="2"/>
</dbReference>
<organism evidence="3 4">
    <name type="scientific">Colletotrichum gloeosporioides</name>
    <name type="common">Anthracnose fungus</name>
    <name type="synonym">Glomerella cingulata</name>
    <dbReference type="NCBI Taxonomy" id="474922"/>
    <lineage>
        <taxon>Eukaryota</taxon>
        <taxon>Fungi</taxon>
        <taxon>Dikarya</taxon>
        <taxon>Ascomycota</taxon>
        <taxon>Pezizomycotina</taxon>
        <taxon>Sordariomycetes</taxon>
        <taxon>Hypocreomycetidae</taxon>
        <taxon>Glomerellales</taxon>
        <taxon>Glomerellaceae</taxon>
        <taxon>Colletotrichum</taxon>
        <taxon>Colletotrichum gloeosporioides species complex</taxon>
    </lineage>
</organism>
<name>A0A8H4CGT2_COLGL</name>